<proteinExistence type="inferred from homology"/>
<dbReference type="InterPro" id="IPR027417">
    <property type="entry name" value="P-loop_NTPase"/>
</dbReference>
<feature type="compositionally biased region" description="Acidic residues" evidence="10">
    <location>
        <begin position="62"/>
        <end position="101"/>
    </location>
</feature>
<dbReference type="RefSeq" id="XP_034111092.2">
    <property type="nucleotide sequence ID" value="XM_034255201.2"/>
</dbReference>
<evidence type="ECO:0000259" key="13">
    <source>
        <dbReference type="Pfam" id="PF25467"/>
    </source>
</evidence>
<evidence type="ECO:0000256" key="8">
    <source>
        <dbReference type="ARBA" id="ARBA00023242"/>
    </source>
</evidence>
<comment type="similarity">
    <text evidence="2">Belongs to the Clp1 family. NOL9/GRC3 subfamily.</text>
</comment>
<dbReference type="PANTHER" id="PTHR12755">
    <property type="entry name" value="CLEAVAGE/POLYADENYLATION FACTOR IA SUBUNIT CLP1P"/>
    <property type="match status" value="1"/>
</dbReference>
<protein>
    <recommendedName>
        <fullName evidence="9">Polynucleotide 5'-hydroxyl-kinase NOL9</fullName>
    </recommendedName>
</protein>
<evidence type="ECO:0000256" key="5">
    <source>
        <dbReference type="ARBA" id="ARBA00022741"/>
    </source>
</evidence>
<evidence type="ECO:0000256" key="1">
    <source>
        <dbReference type="ARBA" id="ARBA00004604"/>
    </source>
</evidence>
<comment type="subcellular location">
    <subcellularLocation>
        <location evidence="1">Nucleus</location>
        <location evidence="1">Nucleolus</location>
    </subcellularLocation>
</comment>
<dbReference type="GO" id="GO:0000448">
    <property type="term" value="P:cleavage in ITS2 between 5.8S rRNA and LSU-rRNA of tricistronic rRNA transcript (SSU-rRNA, 5.8S rRNA, LSU-rRNA)"/>
    <property type="evidence" value="ECO:0007669"/>
    <property type="project" value="TreeGrafter"/>
</dbReference>
<feature type="domain" description="Clp1 P-loop" evidence="11">
    <location>
        <begin position="398"/>
        <end position="545"/>
    </location>
</feature>
<feature type="domain" description="NOL9 C-terminal" evidence="13">
    <location>
        <begin position="621"/>
        <end position="712"/>
    </location>
</feature>
<evidence type="ECO:0000256" key="9">
    <source>
        <dbReference type="ARBA" id="ARBA00071212"/>
    </source>
</evidence>
<dbReference type="InterPro" id="IPR057570">
    <property type="entry name" value="NOL9_C"/>
</dbReference>
<keyword evidence="8" id="KW-0539">Nucleus</keyword>
<sequence>MNKNFFRAPEVIKDNEKKDPEDKDSEEEDDDNNETDDDFTNGGFEKLANATVVEVRAVPEYQESEEEANDSMDESEDEEEKTDDGDEDDQESPVDSAETDESDRLTGEYSMGENEDEEQETDDGDEDDQESLVDSAEELESDQVENKENLRADGPTNSELGSDEDSSVDAEALDDTFEQEDTALNGEESGDTQSGLSPNPAAHFYAQPKAEAEPLPELSIFENSLKTNKVLAVLKQDMEWYGTVIVTLLSGRISINGYEAPQLEPLIIYSPKGFNWIVISPLPNKKVPKDPFNYNNALEESFSRAQLENILSNFDRRRDAIVLLQRNSGAQKMLNNFATHMAENVFPLINATNRPHYASEYLLNCLLQRADDQEKGLQVPRVWTKLKFVPHSRVMITGGKGVGKSTLLRYLLNRHLPEFGSVLLLDLDIGQPEMFVPQTVSCSVVDAPLLGPGFFLNRQPDKAFVVGHVNVVMCAEQYAHAVKSLLSYCQQQERYKDMLWLINTMGYNKGFGVELMALLVDAVKPTSLVQISSRRPINNFDVSLDSATLSQVVPTIYVDDAFKLSLPLPKYTIHKLESVVPKQQHEKGQNKAWRMSAKDMRYSNILARLSATLRGNAKHLTECQPLKISLDELQFLLLTSDEHTREELIAGAEVNMVYLCKAPENDTHTIECLGIGVVRAVDYETKTLYLLPAMPLERCADVKCLVIGGDMCLPQGFIKDQGDSVTNNVPFVFVIDDSKSSKSVQQIYHRAPVFLGNPANKNV</sequence>
<dbReference type="Pfam" id="PF24419">
    <property type="entry name" value="Cupin_NOL9"/>
    <property type="match status" value="1"/>
</dbReference>
<reference evidence="15" key="1">
    <citation type="submission" date="2025-08" db="UniProtKB">
        <authorList>
            <consortium name="RefSeq"/>
        </authorList>
    </citation>
    <scope>IDENTIFICATION</scope>
    <source>
        <strain evidence="15">15112-1751.03</strain>
        <tissue evidence="15">Whole Adult</tissue>
    </source>
</reference>
<evidence type="ECO:0000256" key="6">
    <source>
        <dbReference type="ARBA" id="ARBA00022777"/>
    </source>
</evidence>
<dbReference type="PANTHER" id="PTHR12755:SF3">
    <property type="entry name" value="POLYNUCLEOTIDE 5'-HYDROXYL-KINASE NOL9"/>
    <property type="match status" value="1"/>
</dbReference>
<accession>A0A6P8Z2E0</accession>
<dbReference type="Gene3D" id="3.40.50.300">
    <property type="entry name" value="P-loop containing nucleotide triphosphate hydrolases"/>
    <property type="match status" value="1"/>
</dbReference>
<dbReference type="GeneID" id="117572416"/>
<name>A0A6P8Z2E0_DROAB</name>
<dbReference type="GO" id="GO:0005730">
    <property type="term" value="C:nucleolus"/>
    <property type="evidence" value="ECO:0007669"/>
    <property type="project" value="UniProtKB-SubCell"/>
</dbReference>
<dbReference type="InterPro" id="IPR032319">
    <property type="entry name" value="CLP1_P"/>
</dbReference>
<evidence type="ECO:0000256" key="10">
    <source>
        <dbReference type="SAM" id="MobiDB-lite"/>
    </source>
</evidence>
<evidence type="ECO:0000256" key="7">
    <source>
        <dbReference type="ARBA" id="ARBA00022840"/>
    </source>
</evidence>
<evidence type="ECO:0000259" key="11">
    <source>
        <dbReference type="Pfam" id="PF16575"/>
    </source>
</evidence>
<dbReference type="CDD" id="cd00267">
    <property type="entry name" value="ABC_ATPase"/>
    <property type="match status" value="1"/>
</dbReference>
<keyword evidence="7" id="KW-0067">ATP-binding</keyword>
<organism evidence="14 15">
    <name type="scientific">Drosophila albomicans</name>
    <name type="common">Fruit fly</name>
    <dbReference type="NCBI Taxonomy" id="7291"/>
    <lineage>
        <taxon>Eukaryota</taxon>
        <taxon>Metazoa</taxon>
        <taxon>Ecdysozoa</taxon>
        <taxon>Arthropoda</taxon>
        <taxon>Hexapoda</taxon>
        <taxon>Insecta</taxon>
        <taxon>Pterygota</taxon>
        <taxon>Neoptera</taxon>
        <taxon>Endopterygota</taxon>
        <taxon>Diptera</taxon>
        <taxon>Brachycera</taxon>
        <taxon>Muscomorpha</taxon>
        <taxon>Ephydroidea</taxon>
        <taxon>Drosophilidae</taxon>
        <taxon>Drosophila</taxon>
    </lineage>
</organism>
<keyword evidence="5" id="KW-0547">Nucleotide-binding</keyword>
<evidence type="ECO:0000256" key="3">
    <source>
        <dbReference type="ARBA" id="ARBA00022552"/>
    </source>
</evidence>
<evidence type="ECO:0000313" key="14">
    <source>
        <dbReference type="Proteomes" id="UP000515160"/>
    </source>
</evidence>
<dbReference type="SUPFAM" id="SSF52540">
    <property type="entry name" value="P-loop containing nucleoside triphosphate hydrolases"/>
    <property type="match status" value="1"/>
</dbReference>
<feature type="compositionally biased region" description="Acidic residues" evidence="10">
    <location>
        <begin position="22"/>
        <end position="39"/>
    </location>
</feature>
<keyword evidence="6" id="KW-0418">Kinase</keyword>
<dbReference type="InterPro" id="IPR057573">
    <property type="entry name" value="NOL9_N"/>
</dbReference>
<feature type="compositionally biased region" description="Acidic residues" evidence="10">
    <location>
        <begin position="113"/>
        <end position="143"/>
    </location>
</feature>
<evidence type="ECO:0000259" key="12">
    <source>
        <dbReference type="Pfam" id="PF24419"/>
    </source>
</evidence>
<dbReference type="InterPro" id="IPR045116">
    <property type="entry name" value="Clp1/Grc3"/>
</dbReference>
<evidence type="ECO:0000256" key="2">
    <source>
        <dbReference type="ARBA" id="ARBA00011003"/>
    </source>
</evidence>
<keyword evidence="3" id="KW-0698">rRNA processing</keyword>
<dbReference type="Pfam" id="PF16575">
    <property type="entry name" value="CLP1_P"/>
    <property type="match status" value="1"/>
</dbReference>
<evidence type="ECO:0000256" key="4">
    <source>
        <dbReference type="ARBA" id="ARBA00022679"/>
    </source>
</evidence>
<dbReference type="AlphaFoldDB" id="A0A6P8Z2E0"/>
<evidence type="ECO:0000313" key="15">
    <source>
        <dbReference type="RefSeq" id="XP_034111092.2"/>
    </source>
</evidence>
<dbReference type="Pfam" id="PF25467">
    <property type="entry name" value="NOL9_C"/>
    <property type="match status" value="1"/>
</dbReference>
<feature type="region of interest" description="Disordered" evidence="10">
    <location>
        <begin position="1"/>
        <end position="168"/>
    </location>
</feature>
<dbReference type="Proteomes" id="UP000515160">
    <property type="component" value="Chromosome 3"/>
</dbReference>
<keyword evidence="4" id="KW-0808">Transferase</keyword>
<dbReference type="GO" id="GO:0051731">
    <property type="term" value="F:polynucleotide 5'-hydroxyl-kinase activity"/>
    <property type="evidence" value="ECO:0007669"/>
    <property type="project" value="InterPro"/>
</dbReference>
<gene>
    <name evidence="15" type="primary">LOC117572416</name>
</gene>
<dbReference type="GO" id="GO:0005524">
    <property type="term" value="F:ATP binding"/>
    <property type="evidence" value="ECO:0007669"/>
    <property type="project" value="UniProtKB-KW"/>
</dbReference>
<keyword evidence="14" id="KW-1185">Reference proteome</keyword>
<feature type="domain" description="NOL9 N-terminal" evidence="12">
    <location>
        <begin position="219"/>
        <end position="368"/>
    </location>
</feature>
<feature type="compositionally biased region" description="Basic and acidic residues" evidence="10">
    <location>
        <begin position="10"/>
        <end position="21"/>
    </location>
</feature>
<dbReference type="OrthoDB" id="2405412at2759"/>